<evidence type="ECO:0000313" key="2">
    <source>
        <dbReference type="Proteomes" id="UP001177120"/>
    </source>
</evidence>
<protein>
    <submittedName>
        <fullName evidence="1">Uncharacterized protein</fullName>
    </submittedName>
</protein>
<comment type="caution">
    <text evidence="1">The sequence shown here is derived from an EMBL/GenBank/DDBJ whole genome shotgun (WGS) entry which is preliminary data.</text>
</comment>
<dbReference type="EMBL" id="JAFHAP010000008">
    <property type="protein sequence ID" value="MBN2909787.1"/>
    <property type="molecule type" value="Genomic_DNA"/>
</dbReference>
<gene>
    <name evidence="1" type="ORF">JQC72_09645</name>
</gene>
<dbReference type="Proteomes" id="UP001177120">
    <property type="component" value="Unassembled WGS sequence"/>
</dbReference>
<reference evidence="1" key="1">
    <citation type="journal article" date="2024" name="Int. J. Syst. Evol. Microbiol.">
        <title>Polycladomyces zharkentensis sp. nov., a novel thermophilic cellulose- and starch-degrading member of the Bacillota from a geothermal aquifer in Kazakhstan.</title>
        <authorList>
            <person name="Mashzhan A."/>
            <person name="Kistaubayeva A."/>
            <person name="Javier-Lopez R."/>
            <person name="Bissenova U."/>
            <person name="Bissenbay A."/>
            <person name="Birkeland N.K."/>
        </authorList>
    </citation>
    <scope>NUCLEOTIDE SEQUENCE</scope>
    <source>
        <strain evidence="1">ZKZ2T</strain>
    </source>
</reference>
<proteinExistence type="predicted"/>
<sequence>MNIVRGAPIFRFCVWQIDQDATFPGERLTKPYRAENREAQEPIRGQCPLSEASFIRVLRAPVRRGQDQLLCGAQVERSGKAKRTDSPDTT</sequence>
<accession>A0ABS2WJR0</accession>
<keyword evidence="2" id="KW-1185">Reference proteome</keyword>
<organism evidence="1 2">
    <name type="scientific">Polycladomyces zharkentensis</name>
    <dbReference type="NCBI Taxonomy" id="2807616"/>
    <lineage>
        <taxon>Bacteria</taxon>
        <taxon>Bacillati</taxon>
        <taxon>Bacillota</taxon>
        <taxon>Bacilli</taxon>
        <taxon>Bacillales</taxon>
        <taxon>Thermoactinomycetaceae</taxon>
        <taxon>Polycladomyces</taxon>
    </lineage>
</organism>
<name>A0ABS2WJR0_9BACL</name>
<evidence type="ECO:0000313" key="1">
    <source>
        <dbReference type="EMBL" id="MBN2909787.1"/>
    </source>
</evidence>
<dbReference type="RefSeq" id="WP_205495097.1">
    <property type="nucleotide sequence ID" value="NZ_JAFHAP010000008.1"/>
</dbReference>